<evidence type="ECO:0000256" key="1">
    <source>
        <dbReference type="ARBA" id="ARBA00001936"/>
    </source>
</evidence>
<dbReference type="GO" id="GO:0006260">
    <property type="term" value="P:DNA replication"/>
    <property type="evidence" value="ECO:0007669"/>
    <property type="project" value="UniProtKB-KW"/>
</dbReference>
<keyword evidence="5" id="KW-1048">Host nucleus</keyword>
<evidence type="ECO:0000256" key="6">
    <source>
        <dbReference type="ARBA" id="ARBA00022679"/>
    </source>
</evidence>
<keyword evidence="15" id="KW-0238">DNA-binding</keyword>
<keyword evidence="16" id="KW-0511">Multifunctional enzyme</keyword>
<dbReference type="Pfam" id="PF02407">
    <property type="entry name" value="Viral_Rep"/>
    <property type="match status" value="1"/>
</dbReference>
<evidence type="ECO:0000256" key="5">
    <source>
        <dbReference type="ARBA" id="ARBA00022562"/>
    </source>
</evidence>
<evidence type="ECO:0000256" key="10">
    <source>
        <dbReference type="ARBA" id="ARBA00022723"/>
    </source>
</evidence>
<keyword evidence="9" id="KW-0540">Nuclease</keyword>
<keyword evidence="11" id="KW-0547">Nucleotide-binding</keyword>
<evidence type="ECO:0000256" key="16">
    <source>
        <dbReference type="ARBA" id="ARBA00023268"/>
    </source>
</evidence>
<comment type="subcellular location">
    <subcellularLocation>
        <location evidence="2">Host nucleus</location>
    </subcellularLocation>
</comment>
<keyword evidence="8" id="KW-0235">DNA replication</keyword>
<proteinExistence type="inferred from homology"/>
<feature type="domain" description="CRESS-DNA virus Rep endonuclease" evidence="20">
    <location>
        <begin position="1"/>
        <end position="96"/>
    </location>
</feature>
<evidence type="ECO:0000259" key="20">
    <source>
        <dbReference type="PROSITE" id="PS52020"/>
    </source>
</evidence>
<organism evidence="21">
    <name type="scientific">Red panda feces-associated circular DNA virus 6</name>
    <dbReference type="NCBI Taxonomy" id="2863981"/>
    <lineage>
        <taxon>Viruses</taxon>
        <taxon>Monodnaviria</taxon>
        <taxon>Shotokuvirae</taxon>
        <taxon>Cressdnaviricota</taxon>
    </lineage>
</organism>
<evidence type="ECO:0000256" key="11">
    <source>
        <dbReference type="ARBA" id="ARBA00022741"/>
    </source>
</evidence>
<evidence type="ECO:0000256" key="9">
    <source>
        <dbReference type="ARBA" id="ARBA00022722"/>
    </source>
</evidence>
<dbReference type="GO" id="GO:0003724">
    <property type="term" value="F:RNA helicase activity"/>
    <property type="evidence" value="ECO:0007669"/>
    <property type="project" value="InterPro"/>
</dbReference>
<evidence type="ECO:0000256" key="14">
    <source>
        <dbReference type="ARBA" id="ARBA00023124"/>
    </source>
</evidence>
<dbReference type="GO" id="GO:0016779">
    <property type="term" value="F:nucleotidyltransferase activity"/>
    <property type="evidence" value="ECO:0007669"/>
    <property type="project" value="UniProtKB-KW"/>
</dbReference>
<keyword evidence="12" id="KW-0255">Endonuclease</keyword>
<keyword evidence="13" id="KW-0378">Hydrolase</keyword>
<dbReference type="GO" id="GO:0003677">
    <property type="term" value="F:DNA binding"/>
    <property type="evidence" value="ECO:0007669"/>
    <property type="project" value="UniProtKB-KW"/>
</dbReference>
<keyword evidence="7" id="KW-0548">Nucleotidyltransferase</keyword>
<dbReference type="InterPro" id="IPR049912">
    <property type="entry name" value="CRESS_DNA_REP"/>
</dbReference>
<keyword evidence="14" id="KW-0190">Covalent protein-DNA linkage</keyword>
<evidence type="ECO:0000256" key="18">
    <source>
        <dbReference type="ARBA" id="ARBA00032243"/>
    </source>
</evidence>
<evidence type="ECO:0000256" key="3">
    <source>
        <dbReference type="ARBA" id="ARBA00008545"/>
    </source>
</evidence>
<comment type="catalytic activity">
    <reaction evidence="19">
        <text>ATP + H2O = ADP + phosphate + H(+)</text>
        <dbReference type="Rhea" id="RHEA:13065"/>
        <dbReference type="ChEBI" id="CHEBI:15377"/>
        <dbReference type="ChEBI" id="CHEBI:15378"/>
        <dbReference type="ChEBI" id="CHEBI:30616"/>
        <dbReference type="ChEBI" id="CHEBI:43474"/>
        <dbReference type="ChEBI" id="CHEBI:456216"/>
    </reaction>
</comment>
<evidence type="ECO:0000256" key="19">
    <source>
        <dbReference type="ARBA" id="ARBA00049360"/>
    </source>
</evidence>
<dbReference type="GO" id="GO:0016787">
    <property type="term" value="F:hydrolase activity"/>
    <property type="evidence" value="ECO:0007669"/>
    <property type="project" value="UniProtKB-KW"/>
</dbReference>
<accession>A0A8K1HKS2</accession>
<evidence type="ECO:0000256" key="8">
    <source>
        <dbReference type="ARBA" id="ARBA00022705"/>
    </source>
</evidence>
<evidence type="ECO:0000256" key="17">
    <source>
        <dbReference type="ARBA" id="ARBA00030754"/>
    </source>
</evidence>
<dbReference type="SUPFAM" id="SSF52540">
    <property type="entry name" value="P-loop containing nucleoside triphosphate hydrolases"/>
    <property type="match status" value="1"/>
</dbReference>
<evidence type="ECO:0000256" key="7">
    <source>
        <dbReference type="ARBA" id="ARBA00022695"/>
    </source>
</evidence>
<dbReference type="PROSITE" id="PS52020">
    <property type="entry name" value="CRESS_DNA_REP"/>
    <property type="match status" value="1"/>
</dbReference>
<dbReference type="EMBL" id="MZ556146">
    <property type="protein sequence ID" value="UBJ26225.1"/>
    <property type="molecule type" value="Genomic_DNA"/>
</dbReference>
<evidence type="ECO:0000256" key="4">
    <source>
        <dbReference type="ARBA" id="ARBA00014531"/>
    </source>
</evidence>
<keyword evidence="6" id="KW-0808">Transferase</keyword>
<sequence>MAARAWCFTLNNPQSNEINWASVPNVRYAIWQRERGSCVHLQGYVELDRPGRFSMFKSMLPGAHFEPRRGSREQARDYCKKNDDTYVDGPWEYGDWQAGGQGKRKDLDDLEVLLKEGKTETEIKDTNFGIWAKHYKVIERYKLLESKNQRSEKTRVVVIVGPPGCGKSRKCLEDLPNAYWKSPNEWWCGYNGTDPVVLDDFYGWMPFSQLLRIMDRYPVQCNTKGGSVNFNAKTLYITSNVEPGLWYKDSKLDIRALRRRIDEYWNTENDVLVNKSCLLNY</sequence>
<evidence type="ECO:0000313" key="21">
    <source>
        <dbReference type="EMBL" id="UBJ26225.1"/>
    </source>
</evidence>
<evidence type="ECO:0000256" key="15">
    <source>
        <dbReference type="ARBA" id="ARBA00023125"/>
    </source>
</evidence>
<evidence type="ECO:0000256" key="13">
    <source>
        <dbReference type="ARBA" id="ARBA00022801"/>
    </source>
</evidence>
<dbReference type="GO" id="GO:0000166">
    <property type="term" value="F:nucleotide binding"/>
    <property type="evidence" value="ECO:0007669"/>
    <property type="project" value="UniProtKB-KW"/>
</dbReference>
<reference evidence="21" key="1">
    <citation type="submission" date="2021-07" db="EMBL/GenBank/DDBJ databases">
        <title>Communication and adaptive evolution of viruses within giant pandas and their associated organisms in a local ecological environment.</title>
        <authorList>
            <person name="Zhao M."/>
            <person name="Liu S."/>
            <person name="Zhang W."/>
        </authorList>
    </citation>
    <scope>NUCLEOTIDE SEQUENCE</scope>
    <source>
        <strain evidence="21">AliP02cress01-2015</strain>
    </source>
</reference>
<dbReference type="Gene3D" id="3.40.1310.20">
    <property type="match status" value="1"/>
</dbReference>
<comment type="similarity">
    <text evidence="3">Belongs to the nanoviruses/circoviruses replication-associated protein family.</text>
</comment>
<dbReference type="GO" id="GO:0046872">
    <property type="term" value="F:metal ion binding"/>
    <property type="evidence" value="ECO:0007669"/>
    <property type="project" value="UniProtKB-KW"/>
</dbReference>
<evidence type="ECO:0000256" key="2">
    <source>
        <dbReference type="ARBA" id="ARBA00004147"/>
    </source>
</evidence>
<evidence type="ECO:0000256" key="12">
    <source>
        <dbReference type="ARBA" id="ARBA00022759"/>
    </source>
</evidence>
<name>A0A8K1HKS2_9VIRU</name>
<dbReference type="GO" id="GO:0042025">
    <property type="term" value="C:host cell nucleus"/>
    <property type="evidence" value="ECO:0007669"/>
    <property type="project" value="UniProtKB-SubCell"/>
</dbReference>
<dbReference type="GO" id="GO:0003723">
    <property type="term" value="F:RNA binding"/>
    <property type="evidence" value="ECO:0007669"/>
    <property type="project" value="InterPro"/>
</dbReference>
<dbReference type="Pfam" id="PF00910">
    <property type="entry name" value="RNA_helicase"/>
    <property type="match status" value="1"/>
</dbReference>
<dbReference type="InterPro" id="IPR027417">
    <property type="entry name" value="P-loop_NTPase"/>
</dbReference>
<protein>
    <recommendedName>
        <fullName evidence="4">Replication-associated protein</fullName>
    </recommendedName>
    <alternativeName>
        <fullName evidence="17">ATP-dependent helicase Rep</fullName>
    </alternativeName>
    <alternativeName>
        <fullName evidence="18">RepP</fullName>
    </alternativeName>
</protein>
<comment type="cofactor">
    <cofactor evidence="1">
        <name>Mn(2+)</name>
        <dbReference type="ChEBI" id="CHEBI:29035"/>
    </cofactor>
</comment>
<keyword evidence="10" id="KW-0479">Metal-binding</keyword>
<dbReference type="InterPro" id="IPR000605">
    <property type="entry name" value="Helicase_SF3_ssDNA/RNA_vir"/>
</dbReference>
<dbReference type="GO" id="GO:0004519">
    <property type="term" value="F:endonuclease activity"/>
    <property type="evidence" value="ECO:0007669"/>
    <property type="project" value="UniProtKB-KW"/>
</dbReference>